<sequence length="368" mass="40081">MKKICIAQAGRFLLGIAEHDIIGRMSWAEAASLLKQDSKIVQLSALFAQQPGGEPQSDAICLEMRGKDESFFLVADQLIADEVEVINPPGPLPPVCPRLAARLCPQVTIWGDSAVLLLNPAQIIPVADELGNGIGRLAAAEETLIAEQNSEADLFDCPSDLPESEVSIFAETELVEEELVESVIDIEQPQGVAPTEASSKEEMDEESFGNSPGNAEESAALLDQNVDENFCVCPSDDSSDLPESEESIFTETELESEELDEPVADDIQDTSTEESSESISEQEKKETAASIDEETFKKVMTWTIACFKQSKTGGEEPHLSMEQLPPDLAKMVRQKGLSENIIQYLIDQIVLRCQESAGRRMPGEQHAG</sequence>
<accession>A0A521G3Z7</accession>
<dbReference type="AlphaFoldDB" id="A0A521G3Z7"/>
<evidence type="ECO:0000313" key="3">
    <source>
        <dbReference type="Proteomes" id="UP000316238"/>
    </source>
</evidence>
<feature type="region of interest" description="Disordered" evidence="1">
    <location>
        <begin position="231"/>
        <end position="289"/>
    </location>
</feature>
<keyword evidence="3" id="KW-1185">Reference proteome</keyword>
<reference evidence="2" key="1">
    <citation type="submission" date="2017-07" db="EMBL/GenBank/DDBJ databases">
        <title>The cable genome - Insights into the physiology and evolution of filamentous bacteria capable of sulfide oxidation via long distance electron transfer.</title>
        <authorList>
            <person name="Thorup C."/>
            <person name="Bjerg J.T."/>
            <person name="Schreiber L."/>
            <person name="Nielsen L.P."/>
            <person name="Kjeldsen K.U."/>
            <person name="Boesen T."/>
            <person name="Boggild A."/>
            <person name="Meysman F."/>
            <person name="Geelhoed J."/>
            <person name="Schramm A."/>
        </authorList>
    </citation>
    <scope>NUCLEOTIDE SEQUENCE [LARGE SCALE GENOMIC DNA]</scope>
    <source>
        <strain evidence="2">GS</strain>
    </source>
</reference>
<organism evidence="2 3">
    <name type="scientific">Candidatus Electronema aureum</name>
    <dbReference type="NCBI Taxonomy" id="2005002"/>
    <lineage>
        <taxon>Bacteria</taxon>
        <taxon>Pseudomonadati</taxon>
        <taxon>Thermodesulfobacteriota</taxon>
        <taxon>Desulfobulbia</taxon>
        <taxon>Desulfobulbales</taxon>
        <taxon>Desulfobulbaceae</taxon>
        <taxon>Candidatus Electronema</taxon>
    </lineage>
</organism>
<feature type="region of interest" description="Disordered" evidence="1">
    <location>
        <begin position="185"/>
        <end position="215"/>
    </location>
</feature>
<name>A0A521G3Z7_9BACT</name>
<evidence type="ECO:0000256" key="1">
    <source>
        <dbReference type="SAM" id="MobiDB-lite"/>
    </source>
</evidence>
<comment type="caution">
    <text evidence="2">The sequence shown here is derived from an EMBL/GenBank/DDBJ whole genome shotgun (WGS) entry which is preliminary data.</text>
</comment>
<dbReference type="EMBL" id="NQJD01000004">
    <property type="protein sequence ID" value="TAA75693.1"/>
    <property type="molecule type" value="Genomic_DNA"/>
</dbReference>
<feature type="compositionally biased region" description="Acidic residues" evidence="1">
    <location>
        <begin position="237"/>
        <end position="276"/>
    </location>
</feature>
<dbReference type="Proteomes" id="UP000316238">
    <property type="component" value="Unassembled WGS sequence"/>
</dbReference>
<protein>
    <submittedName>
        <fullName evidence="2">Uncharacterized protein</fullName>
    </submittedName>
</protein>
<proteinExistence type="predicted"/>
<gene>
    <name evidence="2" type="ORF">CDV28_10434</name>
</gene>
<evidence type="ECO:0000313" key="2">
    <source>
        <dbReference type="EMBL" id="TAA75693.1"/>
    </source>
</evidence>